<dbReference type="PANTHER" id="PTHR37943:SF1">
    <property type="entry name" value="PROTEIN VES"/>
    <property type="match status" value="1"/>
</dbReference>
<proteinExistence type="predicted"/>
<comment type="caution">
    <text evidence="1">The sequence shown here is derived from an EMBL/GenBank/DDBJ whole genome shotgun (WGS) entry which is preliminary data.</text>
</comment>
<dbReference type="InterPro" id="IPR011051">
    <property type="entry name" value="RmlC_Cupin_sf"/>
</dbReference>
<dbReference type="RefSeq" id="WP_343186874.1">
    <property type="nucleotide sequence ID" value="NZ_JBCITM010000018.1"/>
</dbReference>
<dbReference type="Pfam" id="PF05962">
    <property type="entry name" value="HutD"/>
    <property type="match status" value="1"/>
</dbReference>
<gene>
    <name evidence="1" type="ORF">AAIG11_13945</name>
</gene>
<reference evidence="1 2" key="1">
    <citation type="submission" date="2024-04" db="EMBL/GenBank/DDBJ databases">
        <title>Genome sequencing and metabolic network reconstruction of aminoacids and betaine degradation by Anoxynatronum sibiricum.</title>
        <authorList>
            <person name="Detkova E.N."/>
            <person name="Boltjanskaja Y.V."/>
            <person name="Mardanov A.V."/>
            <person name="Kevbrin V."/>
        </authorList>
    </citation>
    <scope>NUCLEOTIDE SEQUENCE [LARGE SCALE GENOMIC DNA]</scope>
    <source>
        <strain evidence="1 2">Z-7981</strain>
    </source>
</reference>
<organism evidence="1 2">
    <name type="scientific">Anoxynatronum sibiricum</name>
    <dbReference type="NCBI Taxonomy" id="210623"/>
    <lineage>
        <taxon>Bacteria</taxon>
        <taxon>Bacillati</taxon>
        <taxon>Bacillota</taxon>
        <taxon>Clostridia</taxon>
        <taxon>Eubacteriales</taxon>
        <taxon>Clostridiaceae</taxon>
        <taxon>Anoxynatronum</taxon>
    </lineage>
</organism>
<dbReference type="SUPFAM" id="SSF51182">
    <property type="entry name" value="RmlC-like cupins"/>
    <property type="match status" value="1"/>
</dbReference>
<dbReference type="InterPro" id="IPR010282">
    <property type="entry name" value="Uncharacterised_HutD/Ves"/>
</dbReference>
<evidence type="ECO:0000313" key="2">
    <source>
        <dbReference type="Proteomes" id="UP001407405"/>
    </source>
</evidence>
<dbReference type="PANTHER" id="PTHR37943">
    <property type="entry name" value="PROTEIN VES"/>
    <property type="match status" value="1"/>
</dbReference>
<dbReference type="Gene3D" id="2.60.120.10">
    <property type="entry name" value="Jelly Rolls"/>
    <property type="match status" value="1"/>
</dbReference>
<sequence length="191" mass="21239">MKETSVHRDAFVTTQWAGGETTQLAIYPDNALFSERDFLWRISSATFTTTQSAFSDFSGYQRYLLPLRGTLRLSHERLFARELAAYEPAYFDGAWPTASENTPDCIDYNFIVKNGTTALLQVLQEGDTHLVKTAAMVTCFSVDDMVIHLEKAGIQREVSGFSLYMLETEAGESVSVARASAPVILTQCALK</sequence>
<keyword evidence="2" id="KW-1185">Reference proteome</keyword>
<dbReference type="InterPro" id="IPR014710">
    <property type="entry name" value="RmlC-like_jellyroll"/>
</dbReference>
<protein>
    <submittedName>
        <fullName evidence="1">HutD family protein</fullName>
    </submittedName>
</protein>
<dbReference type="EMBL" id="JBCITM010000018">
    <property type="protein sequence ID" value="MEN1761586.1"/>
    <property type="molecule type" value="Genomic_DNA"/>
</dbReference>
<evidence type="ECO:0000313" key="1">
    <source>
        <dbReference type="EMBL" id="MEN1761586.1"/>
    </source>
</evidence>
<dbReference type="Proteomes" id="UP001407405">
    <property type="component" value="Unassembled WGS sequence"/>
</dbReference>
<accession>A0ABU9VWQ4</accession>
<name>A0ABU9VWQ4_9CLOT</name>